<evidence type="ECO:0000256" key="3">
    <source>
        <dbReference type="ARBA" id="ARBA00023163"/>
    </source>
</evidence>
<dbReference type="Gene3D" id="2.60.120.10">
    <property type="entry name" value="Jelly Rolls"/>
    <property type="match status" value="1"/>
</dbReference>
<evidence type="ECO:0000313" key="6">
    <source>
        <dbReference type="Proteomes" id="UP001204798"/>
    </source>
</evidence>
<dbReference type="InterPro" id="IPR018062">
    <property type="entry name" value="HTH_AraC-typ_CS"/>
</dbReference>
<evidence type="ECO:0000256" key="2">
    <source>
        <dbReference type="ARBA" id="ARBA00023125"/>
    </source>
</evidence>
<dbReference type="Proteomes" id="UP001204798">
    <property type="component" value="Unassembled WGS sequence"/>
</dbReference>
<evidence type="ECO:0000313" key="5">
    <source>
        <dbReference type="EMBL" id="MCS3919018.1"/>
    </source>
</evidence>
<dbReference type="SUPFAM" id="SSF46689">
    <property type="entry name" value="Homeodomain-like"/>
    <property type="match status" value="2"/>
</dbReference>
<protein>
    <submittedName>
        <fullName evidence="5">AraC-like DNA-binding protein</fullName>
    </submittedName>
</protein>
<organism evidence="5 6">
    <name type="scientific">Candidatus Fervidibacter sacchari</name>
    <dbReference type="NCBI Taxonomy" id="1448929"/>
    <lineage>
        <taxon>Bacteria</taxon>
        <taxon>Candidatus Fervidibacterota</taxon>
        <taxon>Candidatus Fervidibacter</taxon>
    </lineage>
</organism>
<dbReference type="RefSeq" id="WP_259095096.1">
    <property type="nucleotide sequence ID" value="NZ_CP130454.1"/>
</dbReference>
<dbReference type="Pfam" id="PF12833">
    <property type="entry name" value="HTH_18"/>
    <property type="match status" value="1"/>
</dbReference>
<gene>
    <name evidence="5" type="ORF">M2350_001418</name>
</gene>
<dbReference type="InterPro" id="IPR018060">
    <property type="entry name" value="HTH_AraC"/>
</dbReference>
<dbReference type="PROSITE" id="PS01124">
    <property type="entry name" value="HTH_ARAC_FAMILY_2"/>
    <property type="match status" value="1"/>
</dbReference>
<dbReference type="EMBL" id="JANUCP010000002">
    <property type="protein sequence ID" value="MCS3919018.1"/>
    <property type="molecule type" value="Genomic_DNA"/>
</dbReference>
<dbReference type="PROSITE" id="PS00041">
    <property type="entry name" value="HTH_ARAC_FAMILY_1"/>
    <property type="match status" value="1"/>
</dbReference>
<keyword evidence="2" id="KW-0238">DNA-binding</keyword>
<name>A0ABT2EQ27_9BACT</name>
<dbReference type="PANTHER" id="PTHR43280">
    <property type="entry name" value="ARAC-FAMILY TRANSCRIPTIONAL REGULATOR"/>
    <property type="match status" value="1"/>
</dbReference>
<keyword evidence="1" id="KW-0805">Transcription regulation</keyword>
<accession>A0ABT2EQ27</accession>
<proteinExistence type="predicted"/>
<dbReference type="PANTHER" id="PTHR43280:SF2">
    <property type="entry name" value="HTH-TYPE TRANSCRIPTIONAL REGULATOR EXSA"/>
    <property type="match status" value="1"/>
</dbReference>
<dbReference type="InterPro" id="IPR014710">
    <property type="entry name" value="RmlC-like_jellyroll"/>
</dbReference>
<feature type="domain" description="HTH araC/xylS-type" evidence="4">
    <location>
        <begin position="195"/>
        <end position="293"/>
    </location>
</feature>
<dbReference type="InterPro" id="IPR009057">
    <property type="entry name" value="Homeodomain-like_sf"/>
</dbReference>
<keyword evidence="6" id="KW-1185">Reference proteome</keyword>
<keyword evidence="3" id="KW-0804">Transcription</keyword>
<comment type="caution">
    <text evidence="5">The sequence shown here is derived from an EMBL/GenBank/DDBJ whole genome shotgun (WGS) entry which is preliminary data.</text>
</comment>
<reference evidence="5 6" key="1">
    <citation type="submission" date="2022-08" db="EMBL/GenBank/DDBJ databases">
        <title>Bacterial and archaeal communities from various locations to study Microbial Dark Matter (Phase II).</title>
        <authorList>
            <person name="Stepanauskas R."/>
        </authorList>
    </citation>
    <scope>NUCLEOTIDE SEQUENCE [LARGE SCALE GENOMIC DNA]</scope>
    <source>
        <strain evidence="5 6">PD1</strain>
    </source>
</reference>
<dbReference type="SUPFAM" id="SSF51182">
    <property type="entry name" value="RmlC-like cupins"/>
    <property type="match status" value="1"/>
</dbReference>
<dbReference type="Gene3D" id="1.10.10.60">
    <property type="entry name" value="Homeodomain-like"/>
    <property type="match status" value="2"/>
</dbReference>
<dbReference type="SMART" id="SM00342">
    <property type="entry name" value="HTH_ARAC"/>
    <property type="match status" value="1"/>
</dbReference>
<evidence type="ECO:0000259" key="4">
    <source>
        <dbReference type="PROSITE" id="PS01124"/>
    </source>
</evidence>
<evidence type="ECO:0000256" key="1">
    <source>
        <dbReference type="ARBA" id="ARBA00023015"/>
    </source>
</evidence>
<dbReference type="InterPro" id="IPR011051">
    <property type="entry name" value="RmlC_Cupin_sf"/>
</dbReference>
<sequence length="306" mass="34836">MKEIITFRLLPQLDSKGIVIFKPILSPLSPSIQMVPFHDIWSRTKPYPERFPQLAYVIAGEGEMILGNKWVYLTSGQGIFVPSGIPQAPHAMRGGNIRFSDWLRILVYPFGVIVHRCRLTPKAHEKSIRFFIPNLILSELFTAWVQGFQRQSDNHLRNKSLLCAFLLLVAESTPVPINPMESLPANFSDLPAPLQKALLAIHSGFNQPFNLKVLAERCFISPYHLCYLFRQHLKVTPLGYLTRLRMTIAKQLLENAGLSVGDVAVLVGYQDWRHFHRLFVRHFKVSPGAIRSKGSSLPHRIFKPPL</sequence>